<evidence type="ECO:0000256" key="4">
    <source>
        <dbReference type="ARBA" id="ARBA00022917"/>
    </source>
</evidence>
<organism evidence="7 8">
    <name type="scientific">Hydnum rufescens UP504</name>
    <dbReference type="NCBI Taxonomy" id="1448309"/>
    <lineage>
        <taxon>Eukaryota</taxon>
        <taxon>Fungi</taxon>
        <taxon>Dikarya</taxon>
        <taxon>Basidiomycota</taxon>
        <taxon>Agaricomycotina</taxon>
        <taxon>Agaricomycetes</taxon>
        <taxon>Cantharellales</taxon>
        <taxon>Hydnaceae</taxon>
        <taxon>Hydnum</taxon>
    </lineage>
</organism>
<dbReference type="Gene3D" id="3.40.50.12230">
    <property type="match status" value="1"/>
</dbReference>
<evidence type="ECO:0000259" key="5">
    <source>
        <dbReference type="Pfam" id="PF00551"/>
    </source>
</evidence>
<gene>
    <name evidence="7" type="ORF">BS47DRAFT_1302594</name>
</gene>
<dbReference type="InterPro" id="IPR036477">
    <property type="entry name" value="Formyl_transf_N_sf"/>
</dbReference>
<evidence type="ECO:0000256" key="1">
    <source>
        <dbReference type="ARBA" id="ARBA00010699"/>
    </source>
</evidence>
<evidence type="ECO:0000313" key="7">
    <source>
        <dbReference type="EMBL" id="KAF9508645.1"/>
    </source>
</evidence>
<evidence type="ECO:0000313" key="8">
    <source>
        <dbReference type="Proteomes" id="UP000886523"/>
    </source>
</evidence>
<dbReference type="Proteomes" id="UP000886523">
    <property type="component" value="Unassembled WGS sequence"/>
</dbReference>
<dbReference type="GO" id="GO:0005739">
    <property type="term" value="C:mitochondrion"/>
    <property type="evidence" value="ECO:0007669"/>
    <property type="project" value="TreeGrafter"/>
</dbReference>
<dbReference type="SUPFAM" id="SSF53328">
    <property type="entry name" value="Formyltransferase"/>
    <property type="match status" value="1"/>
</dbReference>
<keyword evidence="3" id="KW-0808">Transferase</keyword>
<dbReference type="OrthoDB" id="10268103at2759"/>
<dbReference type="CDD" id="cd08646">
    <property type="entry name" value="FMT_core_Met-tRNA-FMT_N"/>
    <property type="match status" value="1"/>
</dbReference>
<dbReference type="EC" id="2.1.2.9" evidence="2"/>
<dbReference type="Pfam" id="PF00551">
    <property type="entry name" value="Formyl_trans_N"/>
    <property type="match status" value="1"/>
</dbReference>
<keyword evidence="8" id="KW-1185">Reference proteome</keyword>
<evidence type="ECO:0000256" key="3">
    <source>
        <dbReference type="ARBA" id="ARBA00022679"/>
    </source>
</evidence>
<protein>
    <recommendedName>
        <fullName evidence="2">methionyl-tRNA formyltransferase</fullName>
        <ecNumber evidence="2">2.1.2.9</ecNumber>
    </recommendedName>
</protein>
<dbReference type="InterPro" id="IPR005793">
    <property type="entry name" value="Formyl_trans_C"/>
</dbReference>
<dbReference type="AlphaFoldDB" id="A0A9P6DSI8"/>
<keyword evidence="4" id="KW-0648">Protein biosynthesis</keyword>
<proteinExistence type="inferred from homology"/>
<comment type="similarity">
    <text evidence="1">Belongs to the Fmt family.</text>
</comment>
<sequence>MLRRTRFRHYFWGVPAPCYSTNKLPQPPHVLFFGGDQFSCKTLQVLHSAPDVWGTISVVTSPDKVVGRRGRKEILEAPVKEVAKSLSLPLFFIPPSTVEFSTWQPQEPFATPSPANIILTASFGKAIPSSVLSLFEPANRLNVHASLLPLYRGAAPIQRAIADGEQETGVSIVEMTHVSDDGRGFDVGRVWGQVPVAIPPGANYELMEHTLALQGGRLLVDLLRRRLASDVGAMEQNDAQATYAYKIKLATARIDWDTWTADKVGWTHRAFSHKRPLHTRILKSGKRVALLDVQSTTTPDSESTPHKRLPELQYPGDASFDLSQTRSSYDQRGSILIRCADASYVRVYRLQTENRDAVDARAWWNGIRPEFLSDGVLKLGRIDGHD</sequence>
<reference evidence="7" key="1">
    <citation type="journal article" date="2020" name="Nat. Commun.">
        <title>Large-scale genome sequencing of mycorrhizal fungi provides insights into the early evolution of symbiotic traits.</title>
        <authorList>
            <person name="Miyauchi S."/>
            <person name="Kiss E."/>
            <person name="Kuo A."/>
            <person name="Drula E."/>
            <person name="Kohler A."/>
            <person name="Sanchez-Garcia M."/>
            <person name="Morin E."/>
            <person name="Andreopoulos B."/>
            <person name="Barry K.W."/>
            <person name="Bonito G."/>
            <person name="Buee M."/>
            <person name="Carver A."/>
            <person name="Chen C."/>
            <person name="Cichocki N."/>
            <person name="Clum A."/>
            <person name="Culley D."/>
            <person name="Crous P.W."/>
            <person name="Fauchery L."/>
            <person name="Girlanda M."/>
            <person name="Hayes R.D."/>
            <person name="Keri Z."/>
            <person name="LaButti K."/>
            <person name="Lipzen A."/>
            <person name="Lombard V."/>
            <person name="Magnuson J."/>
            <person name="Maillard F."/>
            <person name="Murat C."/>
            <person name="Nolan M."/>
            <person name="Ohm R.A."/>
            <person name="Pangilinan J."/>
            <person name="Pereira M.F."/>
            <person name="Perotto S."/>
            <person name="Peter M."/>
            <person name="Pfister S."/>
            <person name="Riley R."/>
            <person name="Sitrit Y."/>
            <person name="Stielow J.B."/>
            <person name="Szollosi G."/>
            <person name="Zifcakova L."/>
            <person name="Stursova M."/>
            <person name="Spatafora J.W."/>
            <person name="Tedersoo L."/>
            <person name="Vaario L.M."/>
            <person name="Yamada A."/>
            <person name="Yan M."/>
            <person name="Wang P."/>
            <person name="Xu J."/>
            <person name="Bruns T."/>
            <person name="Baldrian P."/>
            <person name="Vilgalys R."/>
            <person name="Dunand C."/>
            <person name="Henrissat B."/>
            <person name="Grigoriev I.V."/>
            <person name="Hibbett D."/>
            <person name="Nagy L.G."/>
            <person name="Martin F.M."/>
        </authorList>
    </citation>
    <scope>NUCLEOTIDE SEQUENCE</scope>
    <source>
        <strain evidence="7">UP504</strain>
    </source>
</reference>
<dbReference type="Pfam" id="PF02911">
    <property type="entry name" value="Formyl_trans_C"/>
    <property type="match status" value="1"/>
</dbReference>
<dbReference type="PANTHER" id="PTHR11138">
    <property type="entry name" value="METHIONYL-TRNA FORMYLTRANSFERASE"/>
    <property type="match status" value="1"/>
</dbReference>
<dbReference type="EMBL" id="MU129054">
    <property type="protein sequence ID" value="KAF9508645.1"/>
    <property type="molecule type" value="Genomic_DNA"/>
</dbReference>
<dbReference type="InterPro" id="IPR002376">
    <property type="entry name" value="Formyl_transf_N"/>
</dbReference>
<evidence type="ECO:0000259" key="6">
    <source>
        <dbReference type="Pfam" id="PF02911"/>
    </source>
</evidence>
<feature type="domain" description="Formyl transferase C-terminal" evidence="6">
    <location>
        <begin position="246"/>
        <end position="367"/>
    </location>
</feature>
<name>A0A9P6DSI8_9AGAM</name>
<dbReference type="InterPro" id="IPR041711">
    <property type="entry name" value="Met-tRNA-FMT_N"/>
</dbReference>
<accession>A0A9P6DSI8</accession>
<dbReference type="GO" id="GO:0004479">
    <property type="term" value="F:methionyl-tRNA formyltransferase activity"/>
    <property type="evidence" value="ECO:0007669"/>
    <property type="project" value="UniProtKB-EC"/>
</dbReference>
<evidence type="ECO:0000256" key="2">
    <source>
        <dbReference type="ARBA" id="ARBA00012261"/>
    </source>
</evidence>
<dbReference type="PANTHER" id="PTHR11138:SF5">
    <property type="entry name" value="METHIONYL-TRNA FORMYLTRANSFERASE, MITOCHONDRIAL"/>
    <property type="match status" value="1"/>
</dbReference>
<comment type="caution">
    <text evidence="7">The sequence shown here is derived from an EMBL/GenBank/DDBJ whole genome shotgun (WGS) entry which is preliminary data.</text>
</comment>
<feature type="domain" description="Formyl transferase N-terminal" evidence="5">
    <location>
        <begin position="32"/>
        <end position="220"/>
    </location>
</feature>